<name>A0A4Q5DNM6_9BACE</name>
<dbReference type="Proteomes" id="UP000474077">
    <property type="component" value="Unassembled WGS sequence"/>
</dbReference>
<dbReference type="GO" id="GO:0016740">
    <property type="term" value="F:transferase activity"/>
    <property type="evidence" value="ECO:0007669"/>
    <property type="project" value="UniProtKB-KW"/>
</dbReference>
<dbReference type="AlphaFoldDB" id="A0A4Q5DNM6"/>
<dbReference type="Pfam" id="PF14907">
    <property type="entry name" value="NTP_transf_5"/>
    <property type="match status" value="1"/>
</dbReference>
<evidence type="ECO:0000313" key="1">
    <source>
        <dbReference type="EMBL" id="KAB6086863.1"/>
    </source>
</evidence>
<comment type="caution">
    <text evidence="1">The sequence shown here is derived from an EMBL/GenBank/DDBJ whole genome shotgun (WGS) entry which is preliminary data.</text>
</comment>
<protein>
    <submittedName>
        <fullName evidence="1">Nucleotidyltransferase family protein</fullName>
    </submittedName>
</protein>
<accession>A0A4Q5DNM6</accession>
<gene>
    <name evidence="1" type="ORF">GA560_01370</name>
</gene>
<dbReference type="EMBL" id="WDER01000002">
    <property type="protein sequence ID" value="KAB6086863.1"/>
    <property type="molecule type" value="Genomic_DNA"/>
</dbReference>
<keyword evidence="1" id="KW-0808">Transferase</keyword>
<sequence length="95" mass="11187">MSFSEERKSGIEIPCAMFNALFLTEHAKNHFLREGISLRHICDWMMFRLKYAECLNWSIFENTAKEFGLLRFVQSMNHLADYIMYGEENILDGKG</sequence>
<organism evidence="1 2">
    <name type="scientific">Bacteroides xylanisolvens</name>
    <dbReference type="NCBI Taxonomy" id="371601"/>
    <lineage>
        <taxon>Bacteria</taxon>
        <taxon>Pseudomonadati</taxon>
        <taxon>Bacteroidota</taxon>
        <taxon>Bacteroidia</taxon>
        <taxon>Bacteroidales</taxon>
        <taxon>Bacteroidaceae</taxon>
        <taxon>Bacteroides</taxon>
    </lineage>
</organism>
<evidence type="ECO:0000313" key="2">
    <source>
        <dbReference type="Proteomes" id="UP000474077"/>
    </source>
</evidence>
<reference evidence="1 2" key="1">
    <citation type="journal article" date="2019" name="Nat. Med.">
        <title>A library of human gut bacterial isolates paired with longitudinal multiomics data enables mechanistic microbiome research.</title>
        <authorList>
            <person name="Poyet M."/>
            <person name="Groussin M."/>
            <person name="Gibbons S.M."/>
            <person name="Avila-Pacheco J."/>
            <person name="Jiang X."/>
            <person name="Kearney S.M."/>
            <person name="Perrotta A.R."/>
            <person name="Berdy B."/>
            <person name="Zhao S."/>
            <person name="Lieberman T.D."/>
            <person name="Swanson P.K."/>
            <person name="Smith M."/>
            <person name="Roesemann S."/>
            <person name="Alexander J.E."/>
            <person name="Rich S.A."/>
            <person name="Livny J."/>
            <person name="Vlamakis H."/>
            <person name="Clish C."/>
            <person name="Bullock K."/>
            <person name="Deik A."/>
            <person name="Scott J."/>
            <person name="Pierce K.A."/>
            <person name="Xavier R.J."/>
            <person name="Alm E.J."/>
        </authorList>
    </citation>
    <scope>NUCLEOTIDE SEQUENCE [LARGE SCALE GENOMIC DNA]</scope>
    <source>
        <strain evidence="1 2">BIOML-A73</strain>
    </source>
</reference>
<dbReference type="RefSeq" id="WP_049702609.1">
    <property type="nucleotide sequence ID" value="NZ_JAOPEM010000028.1"/>
</dbReference>
<proteinExistence type="predicted"/>
<dbReference type="InterPro" id="IPR039498">
    <property type="entry name" value="NTP_transf_5"/>
</dbReference>